<dbReference type="RefSeq" id="WP_309901658.1">
    <property type="nucleotide sequence ID" value="NZ_JAVDRF010000004.1"/>
</dbReference>
<keyword evidence="2" id="KW-1185">Reference proteome</keyword>
<reference evidence="1 2" key="1">
    <citation type="submission" date="2023-07" db="EMBL/GenBank/DDBJ databases">
        <title>Sorghum-associated microbial communities from plants grown in Nebraska, USA.</title>
        <authorList>
            <person name="Schachtman D."/>
        </authorList>
    </citation>
    <scope>NUCLEOTIDE SEQUENCE [LARGE SCALE GENOMIC DNA]</scope>
    <source>
        <strain evidence="1 2">DS1781</strain>
    </source>
</reference>
<name>A0ABU1NEP7_9BURK</name>
<comment type="caution">
    <text evidence="1">The sequence shown here is derived from an EMBL/GenBank/DDBJ whole genome shotgun (WGS) entry which is preliminary data.</text>
</comment>
<evidence type="ECO:0000313" key="1">
    <source>
        <dbReference type="EMBL" id="MDR6536546.1"/>
    </source>
</evidence>
<proteinExistence type="predicted"/>
<evidence type="ECO:0000313" key="2">
    <source>
        <dbReference type="Proteomes" id="UP001184230"/>
    </source>
</evidence>
<organism evidence="1 2">
    <name type="scientific">Variovorax soli</name>
    <dbReference type="NCBI Taxonomy" id="376815"/>
    <lineage>
        <taxon>Bacteria</taxon>
        <taxon>Pseudomonadati</taxon>
        <taxon>Pseudomonadota</taxon>
        <taxon>Betaproteobacteria</taxon>
        <taxon>Burkholderiales</taxon>
        <taxon>Comamonadaceae</taxon>
        <taxon>Variovorax</taxon>
    </lineage>
</organism>
<protein>
    <submittedName>
        <fullName evidence="1">Uncharacterized protein</fullName>
    </submittedName>
</protein>
<accession>A0ABU1NEP7</accession>
<gene>
    <name evidence="1" type="ORF">J2739_002319</name>
</gene>
<sequence>MVKKIQLNDEQWKTLQALARANARRLPASAIRVSDRLRSNGLVASDRQGREYLTDQGADRLGQGR</sequence>
<dbReference type="Proteomes" id="UP001184230">
    <property type="component" value="Unassembled WGS sequence"/>
</dbReference>
<dbReference type="EMBL" id="JAVDRF010000004">
    <property type="protein sequence ID" value="MDR6536546.1"/>
    <property type="molecule type" value="Genomic_DNA"/>
</dbReference>